<dbReference type="PANTHER" id="PTHR10887">
    <property type="entry name" value="DNA2/NAM7 HELICASE FAMILY"/>
    <property type="match status" value="1"/>
</dbReference>
<name>A0AAD3D1E6_9STRA</name>
<comment type="caution">
    <text evidence="8">The sequence shown here is derived from an EMBL/GenBank/DDBJ whole genome shotgun (WGS) entry which is preliminary data.</text>
</comment>
<proteinExistence type="predicted"/>
<evidence type="ECO:0008006" key="10">
    <source>
        <dbReference type="Google" id="ProtNLM"/>
    </source>
</evidence>
<dbReference type="GO" id="GO:0016787">
    <property type="term" value="F:hydrolase activity"/>
    <property type="evidence" value="ECO:0007669"/>
    <property type="project" value="UniProtKB-KW"/>
</dbReference>
<keyword evidence="4" id="KW-0067">ATP-binding</keyword>
<dbReference type="SUPFAM" id="SSF52540">
    <property type="entry name" value="P-loop containing nucleoside triphosphate hydrolases"/>
    <property type="match status" value="1"/>
</dbReference>
<evidence type="ECO:0000313" key="8">
    <source>
        <dbReference type="EMBL" id="GFH54885.1"/>
    </source>
</evidence>
<evidence type="ECO:0000313" key="9">
    <source>
        <dbReference type="Proteomes" id="UP001054902"/>
    </source>
</evidence>
<gene>
    <name evidence="8" type="ORF">CTEN210_11361</name>
</gene>
<dbReference type="InterPro" id="IPR027417">
    <property type="entry name" value="P-loop_NTPase"/>
</dbReference>
<reference evidence="8 9" key="1">
    <citation type="journal article" date="2021" name="Sci. Rep.">
        <title>The genome of the diatom Chaetoceros tenuissimus carries an ancient integrated fragment of an extant virus.</title>
        <authorList>
            <person name="Hongo Y."/>
            <person name="Kimura K."/>
            <person name="Takaki Y."/>
            <person name="Yoshida Y."/>
            <person name="Baba S."/>
            <person name="Kobayashi G."/>
            <person name="Nagasaki K."/>
            <person name="Hano T."/>
            <person name="Tomaru Y."/>
        </authorList>
    </citation>
    <scope>NUCLEOTIDE SEQUENCE [LARGE SCALE GENOMIC DNA]</scope>
    <source>
        <strain evidence="8 9">NIES-3715</strain>
    </source>
</reference>
<dbReference type="CDD" id="cd18808">
    <property type="entry name" value="SF1_C_Upf1"/>
    <property type="match status" value="1"/>
</dbReference>
<evidence type="ECO:0000256" key="3">
    <source>
        <dbReference type="ARBA" id="ARBA00022806"/>
    </source>
</evidence>
<keyword evidence="3" id="KW-0347">Helicase</keyword>
<keyword evidence="9" id="KW-1185">Reference proteome</keyword>
<dbReference type="GO" id="GO:0005694">
    <property type="term" value="C:chromosome"/>
    <property type="evidence" value="ECO:0007669"/>
    <property type="project" value="UniProtKB-ARBA"/>
</dbReference>
<dbReference type="Gene3D" id="3.40.50.300">
    <property type="entry name" value="P-loop containing nucleotide triphosphate hydrolases"/>
    <property type="match status" value="2"/>
</dbReference>
<feature type="region of interest" description="Disordered" evidence="5">
    <location>
        <begin position="273"/>
        <end position="310"/>
    </location>
</feature>
<feature type="domain" description="DNA2/NAM7 helicase-like C-terminal" evidence="7">
    <location>
        <begin position="640"/>
        <end position="836"/>
    </location>
</feature>
<evidence type="ECO:0000259" key="7">
    <source>
        <dbReference type="Pfam" id="PF13087"/>
    </source>
</evidence>
<feature type="region of interest" description="Disordered" evidence="5">
    <location>
        <begin position="1"/>
        <end position="46"/>
    </location>
</feature>
<dbReference type="InterPro" id="IPR041677">
    <property type="entry name" value="DNA2/NAM7_AAA_11"/>
</dbReference>
<dbReference type="InterPro" id="IPR047187">
    <property type="entry name" value="SF1_C_Upf1"/>
</dbReference>
<organism evidence="8 9">
    <name type="scientific">Chaetoceros tenuissimus</name>
    <dbReference type="NCBI Taxonomy" id="426638"/>
    <lineage>
        <taxon>Eukaryota</taxon>
        <taxon>Sar</taxon>
        <taxon>Stramenopiles</taxon>
        <taxon>Ochrophyta</taxon>
        <taxon>Bacillariophyta</taxon>
        <taxon>Coscinodiscophyceae</taxon>
        <taxon>Chaetocerotophycidae</taxon>
        <taxon>Chaetocerotales</taxon>
        <taxon>Chaetocerotaceae</taxon>
        <taxon>Chaetoceros</taxon>
    </lineage>
</organism>
<dbReference type="GO" id="GO:0005524">
    <property type="term" value="F:ATP binding"/>
    <property type="evidence" value="ECO:0007669"/>
    <property type="project" value="UniProtKB-KW"/>
</dbReference>
<protein>
    <recommendedName>
        <fullName evidence="10">RNA helicase</fullName>
    </recommendedName>
</protein>
<dbReference type="PANTHER" id="PTHR10887:SF495">
    <property type="entry name" value="HELICASE SENATAXIN ISOFORM X1-RELATED"/>
    <property type="match status" value="1"/>
</dbReference>
<dbReference type="Pfam" id="PF13086">
    <property type="entry name" value="AAA_11"/>
    <property type="match status" value="1"/>
</dbReference>
<feature type="domain" description="DNA2/NAM7 helicase helicase" evidence="6">
    <location>
        <begin position="333"/>
        <end position="632"/>
    </location>
</feature>
<evidence type="ECO:0000256" key="5">
    <source>
        <dbReference type="SAM" id="MobiDB-lite"/>
    </source>
</evidence>
<evidence type="ECO:0000256" key="4">
    <source>
        <dbReference type="ARBA" id="ARBA00022840"/>
    </source>
</evidence>
<feature type="compositionally biased region" description="Acidic residues" evidence="5">
    <location>
        <begin position="277"/>
        <end position="301"/>
    </location>
</feature>
<accession>A0AAD3D1E6</accession>
<sequence>MDGGKFVGGSALARKRARQSKYKRPQATQHGKHKNNRTKSHTPLRLPRKVRSSDRFFASLLLSPFEELIYSNSTSNWMQCTSNIVQRAGVPFPAKLHSNDVDSSDFFLMRASLVLEEARSILVESIQKQQRRRSTSDCIDVNLISVDKRKDGFSILTFEKKSKYNQGSEAFTPSEMYDFKPGCVLQISFRDDSGYMRHVLANIQAMANVDDQSVSLIVYRLKDMDGYLNEDTSFHLNPITTLISEQRQFVGCYDRPNCSFLTKLMGMKGATHVRFDDSDDSDDEKEMEEKGDDDIEEDPSEEEKKDDYEEEDIENFGQDEDIIPLCSISIPSLNVSQEKAATSFINGPAHNLSLVQGPPGTGKTTFMTAVLCRTFLVNYLPNKATCRIDRNKRILVAAPTNKAISVLCLRFMHATKGYMGLNVILIGVEDALFPKDEDTESLRSMRGIFVYTWLDELLNDFSTLKLSVREIPTLEMIEEVLSCAKFLIQKITSSIPQSSEKYGVLKSSKQWLALLENLPHVLINEDGEQEDVLRHVQTVNHSLTEVLVTLKSLNTEGSVVVEELLATANIIFSTLTSSGVSAMKRTRGIHELYVDEAAATTEAELFIPLHLRPRKMLAVGDPNQLPASVTSQKAVDFGFDKSLLDRLMFGCGEDHNMLDTQYRMNPSISKFPNKTFYDGKLRNGDNVESLLYKSDVIMGPEPYLFVNISGVEQREGNSGSYFNLQEAKAIVSLVKMLKEESLSRNIQHWGAIERIRILTFYTGQVRAIRHELGSQGLQHIHVATVDSSQGSESDVIIVSFVRSRSDNGKIGFLQDNRRINVAITRAKHKLFCIGNAQTLENSGVATVQSLVNDARSRNILITGKTSYKN</sequence>
<dbReference type="GO" id="GO:0004386">
    <property type="term" value="F:helicase activity"/>
    <property type="evidence" value="ECO:0007669"/>
    <property type="project" value="UniProtKB-KW"/>
</dbReference>
<dbReference type="FunFam" id="3.40.50.300:FF:000326">
    <property type="entry name" value="P-loop containing nucleoside triphosphate hydrolase"/>
    <property type="match status" value="1"/>
</dbReference>
<dbReference type="Proteomes" id="UP001054902">
    <property type="component" value="Unassembled WGS sequence"/>
</dbReference>
<dbReference type="EMBL" id="BLLK01000047">
    <property type="protein sequence ID" value="GFH54885.1"/>
    <property type="molecule type" value="Genomic_DNA"/>
</dbReference>
<evidence type="ECO:0000256" key="2">
    <source>
        <dbReference type="ARBA" id="ARBA00022801"/>
    </source>
</evidence>
<dbReference type="AlphaFoldDB" id="A0AAD3D1E6"/>
<dbReference type="InterPro" id="IPR045055">
    <property type="entry name" value="DNA2/NAM7-like"/>
</dbReference>
<dbReference type="InterPro" id="IPR041679">
    <property type="entry name" value="DNA2/NAM7-like_C"/>
</dbReference>
<keyword evidence="1" id="KW-0547">Nucleotide-binding</keyword>
<evidence type="ECO:0000259" key="6">
    <source>
        <dbReference type="Pfam" id="PF13086"/>
    </source>
</evidence>
<dbReference type="Pfam" id="PF13087">
    <property type="entry name" value="AAA_12"/>
    <property type="match status" value="1"/>
</dbReference>
<feature type="compositionally biased region" description="Basic residues" evidence="5">
    <location>
        <begin position="13"/>
        <end position="46"/>
    </location>
</feature>
<evidence type="ECO:0000256" key="1">
    <source>
        <dbReference type="ARBA" id="ARBA00022741"/>
    </source>
</evidence>
<keyword evidence="2" id="KW-0378">Hydrolase</keyword>